<evidence type="ECO:0000313" key="7">
    <source>
        <dbReference type="EMBL" id="SDK28861.1"/>
    </source>
</evidence>
<comment type="subcellular location">
    <subcellularLocation>
        <location evidence="1">Cell membrane</location>
        <topology evidence="1">Multi-pass membrane protein</topology>
    </subcellularLocation>
</comment>
<keyword evidence="2" id="KW-1003">Cell membrane</keyword>
<protein>
    <submittedName>
        <fullName evidence="7">Threonine/homoserine/homoserine lactone efflux protein</fullName>
    </submittedName>
</protein>
<evidence type="ECO:0000256" key="5">
    <source>
        <dbReference type="ARBA" id="ARBA00023136"/>
    </source>
</evidence>
<evidence type="ECO:0000256" key="2">
    <source>
        <dbReference type="ARBA" id="ARBA00022475"/>
    </source>
</evidence>
<dbReference type="Proteomes" id="UP000198694">
    <property type="component" value="Unassembled WGS sequence"/>
</dbReference>
<proteinExistence type="predicted"/>
<dbReference type="PANTHER" id="PTHR30086">
    <property type="entry name" value="ARGININE EXPORTER PROTEIN ARGO"/>
    <property type="match status" value="1"/>
</dbReference>
<keyword evidence="5 6" id="KW-0472">Membrane</keyword>
<keyword evidence="8" id="KW-1185">Reference proteome</keyword>
<dbReference type="Pfam" id="PF01810">
    <property type="entry name" value="LysE"/>
    <property type="match status" value="1"/>
</dbReference>
<keyword evidence="3 6" id="KW-0812">Transmembrane</keyword>
<evidence type="ECO:0000256" key="4">
    <source>
        <dbReference type="ARBA" id="ARBA00022989"/>
    </source>
</evidence>
<evidence type="ECO:0000256" key="3">
    <source>
        <dbReference type="ARBA" id="ARBA00022692"/>
    </source>
</evidence>
<feature type="transmembrane region" description="Helical" evidence="6">
    <location>
        <begin position="147"/>
        <end position="168"/>
    </location>
</feature>
<dbReference type="OrthoDB" id="7874789at2"/>
<organism evidence="7 8">
    <name type="scientific">Sediminibacillus albus</name>
    <dbReference type="NCBI Taxonomy" id="407036"/>
    <lineage>
        <taxon>Bacteria</taxon>
        <taxon>Bacillati</taxon>
        <taxon>Bacillota</taxon>
        <taxon>Bacilli</taxon>
        <taxon>Bacillales</taxon>
        <taxon>Bacillaceae</taxon>
        <taxon>Sediminibacillus</taxon>
    </lineage>
</organism>
<dbReference type="RefSeq" id="WP_093214997.1">
    <property type="nucleotide sequence ID" value="NZ_FNFL01000004.1"/>
</dbReference>
<dbReference type="AlphaFoldDB" id="A0A1G9ANQ7"/>
<sequence length="210" mass="23198">MGIFFSYVFLGLSLAAPIGPINAAQLDKGIKSGFFHAWLIGLGSVAADILYMLTVYFGIVHFLETPFMKTFLWSFGCFVLVYTGIESLSSAKNVALDRNREEEDSGTKTFFTGFFLSLSNPLTILFWLGIYGSVLAKTATQYDTSHLVLYSAAVIIGLIIWDISMALVASSFRKFLTERVLILISLLSGLSLIGFGFYFGYQAAKLLFHI</sequence>
<feature type="transmembrane region" description="Helical" evidence="6">
    <location>
        <begin position="71"/>
        <end position="90"/>
    </location>
</feature>
<dbReference type="STRING" id="407036.SAMN05216243_2630"/>
<evidence type="ECO:0000313" key="8">
    <source>
        <dbReference type="Proteomes" id="UP000198694"/>
    </source>
</evidence>
<dbReference type="GO" id="GO:0015171">
    <property type="term" value="F:amino acid transmembrane transporter activity"/>
    <property type="evidence" value="ECO:0007669"/>
    <property type="project" value="TreeGrafter"/>
</dbReference>
<feature type="transmembrane region" description="Helical" evidence="6">
    <location>
        <begin position="180"/>
        <end position="201"/>
    </location>
</feature>
<dbReference type="EMBL" id="FNFL01000004">
    <property type="protein sequence ID" value="SDK28861.1"/>
    <property type="molecule type" value="Genomic_DNA"/>
</dbReference>
<accession>A0A1G9ANQ7</accession>
<keyword evidence="4 6" id="KW-1133">Transmembrane helix</keyword>
<reference evidence="7 8" key="1">
    <citation type="submission" date="2016-10" db="EMBL/GenBank/DDBJ databases">
        <authorList>
            <person name="de Groot N.N."/>
        </authorList>
    </citation>
    <scope>NUCLEOTIDE SEQUENCE [LARGE SCALE GENOMIC DNA]</scope>
    <source>
        <strain evidence="7 8">CGMCC 1.6502</strain>
    </source>
</reference>
<dbReference type="InterPro" id="IPR001123">
    <property type="entry name" value="LeuE-type"/>
</dbReference>
<evidence type="ECO:0000256" key="6">
    <source>
        <dbReference type="SAM" id="Phobius"/>
    </source>
</evidence>
<dbReference type="GO" id="GO:0005886">
    <property type="term" value="C:plasma membrane"/>
    <property type="evidence" value="ECO:0007669"/>
    <property type="project" value="UniProtKB-SubCell"/>
</dbReference>
<feature type="transmembrane region" description="Helical" evidence="6">
    <location>
        <begin position="33"/>
        <end position="59"/>
    </location>
</feature>
<gene>
    <name evidence="7" type="ORF">SAMN05216243_2630</name>
</gene>
<name>A0A1G9ANQ7_9BACI</name>
<evidence type="ECO:0000256" key="1">
    <source>
        <dbReference type="ARBA" id="ARBA00004651"/>
    </source>
</evidence>
<dbReference type="PANTHER" id="PTHR30086:SF6">
    <property type="entry name" value="AMINO ACID EFFLUX PROTEIN YCGF-RELATED"/>
    <property type="match status" value="1"/>
</dbReference>
<feature type="transmembrane region" description="Helical" evidence="6">
    <location>
        <begin position="110"/>
        <end position="135"/>
    </location>
</feature>